<keyword evidence="5" id="KW-0805">Transcription regulation</keyword>
<dbReference type="PROSITE" id="PS50110">
    <property type="entry name" value="RESPONSE_REGULATORY"/>
    <property type="match status" value="1"/>
</dbReference>
<keyword evidence="12" id="KW-1185">Reference proteome</keyword>
<dbReference type="PROSITE" id="PS01124">
    <property type="entry name" value="HTH_ARAC_FAMILY_2"/>
    <property type="match status" value="1"/>
</dbReference>
<dbReference type="InterPro" id="IPR001789">
    <property type="entry name" value="Sig_transdc_resp-reg_receiver"/>
</dbReference>
<keyword evidence="4" id="KW-0902">Two-component regulatory system</keyword>
<dbReference type="CDD" id="cd17536">
    <property type="entry name" value="REC_YesN-like"/>
    <property type="match status" value="1"/>
</dbReference>
<evidence type="ECO:0000256" key="8">
    <source>
        <dbReference type="PROSITE-ProRule" id="PRU00169"/>
    </source>
</evidence>
<keyword evidence="3 8" id="KW-0597">Phosphoprotein</keyword>
<dbReference type="GO" id="GO:0000160">
    <property type="term" value="P:phosphorelay signal transduction system"/>
    <property type="evidence" value="ECO:0007669"/>
    <property type="project" value="UniProtKB-KW"/>
</dbReference>
<dbReference type="Gene3D" id="1.10.10.60">
    <property type="entry name" value="Homeodomain-like"/>
    <property type="match status" value="2"/>
</dbReference>
<proteinExistence type="predicted"/>
<feature type="domain" description="HTH araC/xylS-type" evidence="9">
    <location>
        <begin position="246"/>
        <end position="344"/>
    </location>
</feature>
<gene>
    <name evidence="11" type="primary">yesN</name>
    <name evidence="11" type="ORF">GCM10010918_12780</name>
</gene>
<dbReference type="PRINTS" id="PR00032">
    <property type="entry name" value="HTHARAC"/>
</dbReference>
<dbReference type="Gene3D" id="3.40.50.2300">
    <property type="match status" value="1"/>
</dbReference>
<dbReference type="GO" id="GO:0003700">
    <property type="term" value="F:DNA-binding transcription factor activity"/>
    <property type="evidence" value="ECO:0007669"/>
    <property type="project" value="InterPro"/>
</dbReference>
<evidence type="ECO:0000256" key="6">
    <source>
        <dbReference type="ARBA" id="ARBA00023125"/>
    </source>
</evidence>
<name>A0A917LVS0_9BACL</name>
<dbReference type="Pfam" id="PF00072">
    <property type="entry name" value="Response_reg"/>
    <property type="match status" value="1"/>
</dbReference>
<dbReference type="InterPro" id="IPR020449">
    <property type="entry name" value="Tscrpt_reg_AraC-type_HTH"/>
</dbReference>
<dbReference type="InterPro" id="IPR018062">
    <property type="entry name" value="HTH_AraC-typ_CS"/>
</dbReference>
<evidence type="ECO:0000259" key="9">
    <source>
        <dbReference type="PROSITE" id="PS01124"/>
    </source>
</evidence>
<feature type="domain" description="Response regulatory" evidence="10">
    <location>
        <begin position="2"/>
        <end position="119"/>
    </location>
</feature>
<dbReference type="PROSITE" id="PS00041">
    <property type="entry name" value="HTH_ARAC_FAMILY_1"/>
    <property type="match status" value="1"/>
</dbReference>
<dbReference type="GO" id="GO:0005737">
    <property type="term" value="C:cytoplasm"/>
    <property type="evidence" value="ECO:0007669"/>
    <property type="project" value="UniProtKB-SubCell"/>
</dbReference>
<evidence type="ECO:0000313" key="11">
    <source>
        <dbReference type="EMBL" id="GGG60872.1"/>
    </source>
</evidence>
<dbReference type="SUPFAM" id="SSF46689">
    <property type="entry name" value="Homeodomain-like"/>
    <property type="match status" value="2"/>
</dbReference>
<dbReference type="GO" id="GO:0043565">
    <property type="term" value="F:sequence-specific DNA binding"/>
    <property type="evidence" value="ECO:0007669"/>
    <property type="project" value="InterPro"/>
</dbReference>
<feature type="modified residue" description="4-aspartylphosphate" evidence="8">
    <location>
        <position position="54"/>
    </location>
</feature>
<sequence length="348" mass="40313">MHILIVDDEMIIRNGLKHMMTTYSKPFTSVRVAENGEEALARIAEYPPNILITDIRMPKMDGLELCKRIQKTYPYIRVVVISGFAEFEYAKQCVAYGVKEYMLKPVVKADIHEMLDRILPAMEKGVVTPTQSKQWLDDITEHIWQLRIEELDKCLDEWLRYCAERTDHPNQLRELLNDSFQAVLDRLQAKGHNYSEAKTSTRTAESGSGDTEKYGLSGIQEQFRHKIHTVTNELALRRDGFKDMMSEVKAYIEQNIAREVTLEEVANLVGLTPNYFSLYFKKTTGVTFINYRIAKRIEFAEQLLALPHYRIVDVAHEIGYEDYSHFAKTFRKVKGITPTEYRSSLGIK</sequence>
<evidence type="ECO:0000256" key="3">
    <source>
        <dbReference type="ARBA" id="ARBA00022553"/>
    </source>
</evidence>
<protein>
    <submittedName>
        <fullName evidence="11">Transcriptional regulatory protein YesN</fullName>
    </submittedName>
</protein>
<evidence type="ECO:0000259" key="10">
    <source>
        <dbReference type="PROSITE" id="PS50110"/>
    </source>
</evidence>
<dbReference type="InterPro" id="IPR011006">
    <property type="entry name" value="CheY-like_superfamily"/>
</dbReference>
<evidence type="ECO:0000256" key="4">
    <source>
        <dbReference type="ARBA" id="ARBA00023012"/>
    </source>
</evidence>
<organism evidence="11 12">
    <name type="scientific">Paenibacillus radicis</name>
    <name type="common">ex Gao et al. 2016</name>
    <dbReference type="NCBI Taxonomy" id="1737354"/>
    <lineage>
        <taxon>Bacteria</taxon>
        <taxon>Bacillati</taxon>
        <taxon>Bacillota</taxon>
        <taxon>Bacilli</taxon>
        <taxon>Bacillales</taxon>
        <taxon>Paenibacillaceae</taxon>
        <taxon>Paenibacillus</taxon>
    </lineage>
</organism>
<reference evidence="11 12" key="1">
    <citation type="journal article" date="2014" name="Int. J. Syst. Evol. Microbiol.">
        <title>Complete genome sequence of Corynebacterium casei LMG S-19264T (=DSM 44701T), isolated from a smear-ripened cheese.</title>
        <authorList>
            <consortium name="US DOE Joint Genome Institute (JGI-PGF)"/>
            <person name="Walter F."/>
            <person name="Albersmeier A."/>
            <person name="Kalinowski J."/>
            <person name="Ruckert C."/>
        </authorList>
    </citation>
    <scope>NUCLEOTIDE SEQUENCE [LARGE SCALE GENOMIC DNA]</scope>
    <source>
        <strain evidence="11 12">CGMCC 1.15286</strain>
    </source>
</reference>
<dbReference type="InterPro" id="IPR051552">
    <property type="entry name" value="HptR"/>
</dbReference>
<accession>A0A917LVS0</accession>
<dbReference type="AlphaFoldDB" id="A0A917LVS0"/>
<dbReference type="SMART" id="SM00448">
    <property type="entry name" value="REC"/>
    <property type="match status" value="1"/>
</dbReference>
<dbReference type="Proteomes" id="UP000600247">
    <property type="component" value="Unassembled WGS sequence"/>
</dbReference>
<evidence type="ECO:0000256" key="2">
    <source>
        <dbReference type="ARBA" id="ARBA00022490"/>
    </source>
</evidence>
<evidence type="ECO:0000313" key="12">
    <source>
        <dbReference type="Proteomes" id="UP000600247"/>
    </source>
</evidence>
<dbReference type="Pfam" id="PF12833">
    <property type="entry name" value="HTH_18"/>
    <property type="match status" value="1"/>
</dbReference>
<evidence type="ECO:0000256" key="1">
    <source>
        <dbReference type="ARBA" id="ARBA00004496"/>
    </source>
</evidence>
<comment type="caution">
    <text evidence="11">The sequence shown here is derived from an EMBL/GenBank/DDBJ whole genome shotgun (WGS) entry which is preliminary data.</text>
</comment>
<dbReference type="PANTHER" id="PTHR42713">
    <property type="entry name" value="HISTIDINE KINASE-RELATED"/>
    <property type="match status" value="1"/>
</dbReference>
<evidence type="ECO:0000256" key="5">
    <source>
        <dbReference type="ARBA" id="ARBA00023015"/>
    </source>
</evidence>
<keyword evidence="7" id="KW-0804">Transcription</keyword>
<dbReference type="InterPro" id="IPR018060">
    <property type="entry name" value="HTH_AraC"/>
</dbReference>
<dbReference type="SMART" id="SM00342">
    <property type="entry name" value="HTH_ARAC"/>
    <property type="match status" value="1"/>
</dbReference>
<keyword evidence="2" id="KW-0963">Cytoplasm</keyword>
<dbReference type="EMBL" id="BMHY01000002">
    <property type="protein sequence ID" value="GGG60872.1"/>
    <property type="molecule type" value="Genomic_DNA"/>
</dbReference>
<dbReference type="InterPro" id="IPR009057">
    <property type="entry name" value="Homeodomain-like_sf"/>
</dbReference>
<dbReference type="PANTHER" id="PTHR42713:SF3">
    <property type="entry name" value="TRANSCRIPTIONAL REGULATORY PROTEIN HPTR"/>
    <property type="match status" value="1"/>
</dbReference>
<evidence type="ECO:0000256" key="7">
    <source>
        <dbReference type="ARBA" id="ARBA00023163"/>
    </source>
</evidence>
<keyword evidence="6" id="KW-0238">DNA-binding</keyword>
<comment type="subcellular location">
    <subcellularLocation>
        <location evidence="1">Cytoplasm</location>
    </subcellularLocation>
</comment>
<dbReference type="SUPFAM" id="SSF52172">
    <property type="entry name" value="CheY-like"/>
    <property type="match status" value="1"/>
</dbReference>
<dbReference type="RefSeq" id="WP_188888119.1">
    <property type="nucleotide sequence ID" value="NZ_BMHY01000002.1"/>
</dbReference>